<accession>A0A382SCH3</accession>
<reference evidence="1" key="1">
    <citation type="submission" date="2018-05" db="EMBL/GenBank/DDBJ databases">
        <authorList>
            <person name="Lanie J.A."/>
            <person name="Ng W.-L."/>
            <person name="Kazmierczak K.M."/>
            <person name="Andrzejewski T.M."/>
            <person name="Davidsen T.M."/>
            <person name="Wayne K.J."/>
            <person name="Tettelin H."/>
            <person name="Glass J.I."/>
            <person name="Rusch D."/>
            <person name="Podicherti R."/>
            <person name="Tsui H.-C.T."/>
            <person name="Winkler M.E."/>
        </authorList>
    </citation>
    <scope>NUCLEOTIDE SEQUENCE</scope>
</reference>
<dbReference type="EMBL" id="UINC01127793">
    <property type="protein sequence ID" value="SVD07155.1"/>
    <property type="molecule type" value="Genomic_DNA"/>
</dbReference>
<name>A0A382SCH3_9ZZZZ</name>
<gene>
    <name evidence="1" type="ORF">METZ01_LOCUS360009</name>
</gene>
<evidence type="ECO:0000313" key="1">
    <source>
        <dbReference type="EMBL" id="SVD07155.1"/>
    </source>
</evidence>
<sequence>MESMRLPSAQPRSWQQLLFHWPSRGILLAFGMPSLMLILSLALAVSSFAQSHVSKSAGNRLVHLEDPSPFYPHRDFPKLITPQWVGEDSVEAVVTLGIDDMRGAAKYEQFLRPILE</sequence>
<dbReference type="AlphaFoldDB" id="A0A382SCH3"/>
<feature type="non-terminal residue" evidence="1">
    <location>
        <position position="116"/>
    </location>
</feature>
<protein>
    <submittedName>
        <fullName evidence="1">Uncharacterized protein</fullName>
    </submittedName>
</protein>
<proteinExistence type="predicted"/>
<organism evidence="1">
    <name type="scientific">marine metagenome</name>
    <dbReference type="NCBI Taxonomy" id="408172"/>
    <lineage>
        <taxon>unclassified sequences</taxon>
        <taxon>metagenomes</taxon>
        <taxon>ecological metagenomes</taxon>
    </lineage>
</organism>